<evidence type="ECO:0000256" key="2">
    <source>
        <dbReference type="ARBA" id="ARBA00023315"/>
    </source>
</evidence>
<dbReference type="InterPro" id="IPR000182">
    <property type="entry name" value="GNAT_dom"/>
</dbReference>
<gene>
    <name evidence="4" type="ORF">DFR58_10382</name>
</gene>
<dbReference type="GO" id="GO:0016747">
    <property type="term" value="F:acyltransferase activity, transferring groups other than amino-acyl groups"/>
    <property type="evidence" value="ECO:0007669"/>
    <property type="project" value="InterPro"/>
</dbReference>
<evidence type="ECO:0000313" key="4">
    <source>
        <dbReference type="EMBL" id="RCX19337.1"/>
    </source>
</evidence>
<dbReference type="PANTHER" id="PTHR43800">
    <property type="entry name" value="PEPTIDYL-LYSINE N-ACETYLTRANSFERASE YJAB"/>
    <property type="match status" value="1"/>
</dbReference>
<dbReference type="OrthoDB" id="88131at2"/>
<accession>A0A369BFT4</accession>
<evidence type="ECO:0000313" key="5">
    <source>
        <dbReference type="Proteomes" id="UP000253034"/>
    </source>
</evidence>
<comment type="caution">
    <text evidence="4">The sequence shown here is derived from an EMBL/GenBank/DDBJ whole genome shotgun (WGS) entry which is preliminary data.</text>
</comment>
<organism evidence="4 5">
    <name type="scientific">Anaerobacterium chartisolvens</name>
    <dbReference type="NCBI Taxonomy" id="1297424"/>
    <lineage>
        <taxon>Bacteria</taxon>
        <taxon>Bacillati</taxon>
        <taxon>Bacillota</taxon>
        <taxon>Clostridia</taxon>
        <taxon>Eubacteriales</taxon>
        <taxon>Oscillospiraceae</taxon>
        <taxon>Anaerobacterium</taxon>
    </lineage>
</organism>
<dbReference type="PANTHER" id="PTHR43800:SF1">
    <property type="entry name" value="PEPTIDYL-LYSINE N-ACETYLTRANSFERASE YJAB"/>
    <property type="match status" value="1"/>
</dbReference>
<dbReference type="RefSeq" id="WP_114296411.1">
    <property type="nucleotide sequence ID" value="NZ_QPJT01000003.1"/>
</dbReference>
<dbReference type="NCBIfam" id="NF007853">
    <property type="entry name" value="PRK10562.1"/>
    <property type="match status" value="1"/>
</dbReference>
<dbReference type="SUPFAM" id="SSF55729">
    <property type="entry name" value="Acyl-CoA N-acyltransferases (Nat)"/>
    <property type="match status" value="1"/>
</dbReference>
<evidence type="ECO:0000259" key="3">
    <source>
        <dbReference type="PROSITE" id="PS51186"/>
    </source>
</evidence>
<dbReference type="Pfam" id="PF13673">
    <property type="entry name" value="Acetyltransf_10"/>
    <property type="match status" value="1"/>
</dbReference>
<sequence>MVRKFEDKDLEEIMKLWLTTNVQAHNFISKDYWEGNFDIVKGMLPNAEIYVYELDNEIKAFVGTDNGYIAGIFVSNEMQSKGIGKQLLKKIKDLYSELSLTVYKKNVKAVNFYKRQQFVIKQEQIDENTGEAEYLMVWNK</sequence>
<keyword evidence="5" id="KW-1185">Reference proteome</keyword>
<keyword evidence="2" id="KW-0012">Acyltransferase</keyword>
<protein>
    <submittedName>
        <fullName evidence="4">Putative acetyltransferase</fullName>
    </submittedName>
</protein>
<keyword evidence="1 4" id="KW-0808">Transferase</keyword>
<evidence type="ECO:0000256" key="1">
    <source>
        <dbReference type="ARBA" id="ARBA00022679"/>
    </source>
</evidence>
<reference evidence="4 5" key="1">
    <citation type="submission" date="2018-07" db="EMBL/GenBank/DDBJ databases">
        <title>Genomic Encyclopedia of Type Strains, Phase IV (KMG-IV): sequencing the most valuable type-strain genomes for metagenomic binning, comparative biology and taxonomic classification.</title>
        <authorList>
            <person name="Goeker M."/>
        </authorList>
    </citation>
    <scope>NUCLEOTIDE SEQUENCE [LARGE SCALE GENOMIC DNA]</scope>
    <source>
        <strain evidence="4 5">DSM 27016</strain>
    </source>
</reference>
<dbReference type="AlphaFoldDB" id="A0A369BFT4"/>
<dbReference type="PROSITE" id="PS51186">
    <property type="entry name" value="GNAT"/>
    <property type="match status" value="1"/>
</dbReference>
<feature type="domain" description="N-acetyltransferase" evidence="3">
    <location>
        <begin position="1"/>
        <end position="140"/>
    </location>
</feature>
<dbReference type="CDD" id="cd04301">
    <property type="entry name" value="NAT_SF"/>
    <property type="match status" value="1"/>
</dbReference>
<dbReference type="Gene3D" id="3.40.630.30">
    <property type="match status" value="1"/>
</dbReference>
<dbReference type="EMBL" id="QPJT01000003">
    <property type="protein sequence ID" value="RCX19337.1"/>
    <property type="molecule type" value="Genomic_DNA"/>
</dbReference>
<dbReference type="Proteomes" id="UP000253034">
    <property type="component" value="Unassembled WGS sequence"/>
</dbReference>
<proteinExistence type="predicted"/>
<name>A0A369BFT4_9FIRM</name>
<dbReference type="InterPro" id="IPR016181">
    <property type="entry name" value="Acyl_CoA_acyltransferase"/>
</dbReference>